<dbReference type="GO" id="GO:0031625">
    <property type="term" value="F:ubiquitin protein ligase binding"/>
    <property type="evidence" value="ECO:0007669"/>
    <property type="project" value="TreeGrafter"/>
</dbReference>
<reference evidence="2 3" key="1">
    <citation type="submission" date="2014-12" db="EMBL/GenBank/DDBJ databases">
        <authorList>
            <person name="Neuveglise Cecile"/>
        </authorList>
    </citation>
    <scope>NUCLEOTIDE SEQUENCE [LARGE SCALE GENOMIC DNA]</scope>
    <source>
        <strain evidence="2 3">CBS 12615</strain>
    </source>
</reference>
<dbReference type="Gene3D" id="2.60.40.640">
    <property type="match status" value="1"/>
</dbReference>
<dbReference type="RefSeq" id="XP_022630983.1">
    <property type="nucleotide sequence ID" value="XM_022773487.1"/>
</dbReference>
<dbReference type="InterPro" id="IPR011021">
    <property type="entry name" value="Arrestin-like_N"/>
</dbReference>
<dbReference type="AlphaFoldDB" id="A0A0C7N3L6"/>
<dbReference type="GO" id="GO:0030674">
    <property type="term" value="F:protein-macromolecule adaptor activity"/>
    <property type="evidence" value="ECO:0007669"/>
    <property type="project" value="TreeGrafter"/>
</dbReference>
<dbReference type="GO" id="GO:0005829">
    <property type="term" value="C:cytosol"/>
    <property type="evidence" value="ECO:0007669"/>
    <property type="project" value="TreeGrafter"/>
</dbReference>
<dbReference type="GeneID" id="34688347"/>
<evidence type="ECO:0000259" key="1">
    <source>
        <dbReference type="Pfam" id="PF00339"/>
    </source>
</evidence>
<feature type="domain" description="Arrestin-like N-terminal" evidence="1">
    <location>
        <begin position="104"/>
        <end position="224"/>
    </location>
</feature>
<proteinExistence type="predicted"/>
<dbReference type="PANTHER" id="PTHR11188">
    <property type="entry name" value="ARRESTIN DOMAIN CONTAINING PROTEIN"/>
    <property type="match status" value="1"/>
</dbReference>
<dbReference type="HOGENOM" id="CLU_588010_0_0_1"/>
<protein>
    <submittedName>
        <fullName evidence="2">LALA0S13e02850g1_1</fullName>
    </submittedName>
</protein>
<sequence length="465" mass="52547">MLVPNFLDGTSARSDIANIKICDLKANKTLLKHTSSDIPNIQYNPFCLEENPCVTIHESKRLTIELELDANTYHLQNLDTKALLKQLPENQNDSDTQRSSTGVVSGKLRLTVKTDEVIPLSNVQVRLSGYSYECAYDRHDAVVKAVNGPKSGIRSSYKVPFVQDIQIFNITEQNDGHHPELLSPGLYEYRFAFILDSETLPGSLKSPRGSVTYRVESFVTVSKPKAKFETIFLSSIVLLKKTIPPHLHSVSEHYSAFGLWRDGRVEYDLFLSSRLLGFEDPFQLSIDLNRNCDLCRIDSVQVSLEQTISIPCYDRESRTANGEYFDETTSSILHLHQICKSDKPFHNLLFNDLKIPQCSKSAYRKGNIFRSYIETGSSLSIPGESALKLKISHEIKVAIRTRIVKSSPDQKDEEFYQIILKIPVIVTDHNAKFYTELPRYQPTAETVACCPSNVSVLTPPEYDEA</sequence>
<organism evidence="2 3">
    <name type="scientific">Lachancea lanzarotensis</name>
    <dbReference type="NCBI Taxonomy" id="1245769"/>
    <lineage>
        <taxon>Eukaryota</taxon>
        <taxon>Fungi</taxon>
        <taxon>Dikarya</taxon>
        <taxon>Ascomycota</taxon>
        <taxon>Saccharomycotina</taxon>
        <taxon>Saccharomycetes</taxon>
        <taxon>Saccharomycetales</taxon>
        <taxon>Saccharomycetaceae</taxon>
        <taxon>Lachancea</taxon>
    </lineage>
</organism>
<dbReference type="InterPro" id="IPR050357">
    <property type="entry name" value="Arrestin_domain-protein"/>
</dbReference>
<name>A0A0C7N3L6_9SACH</name>
<accession>A0A0C7N3L6</accession>
<dbReference type="PANTHER" id="PTHR11188:SF17">
    <property type="entry name" value="FI21816P1"/>
    <property type="match status" value="1"/>
</dbReference>
<evidence type="ECO:0000313" key="2">
    <source>
        <dbReference type="EMBL" id="CEP64780.1"/>
    </source>
</evidence>
<dbReference type="Pfam" id="PF00339">
    <property type="entry name" value="Arrestin_N"/>
    <property type="match status" value="1"/>
</dbReference>
<evidence type="ECO:0000313" key="3">
    <source>
        <dbReference type="Proteomes" id="UP000054304"/>
    </source>
</evidence>
<dbReference type="GO" id="GO:0070086">
    <property type="term" value="P:ubiquitin-dependent endocytosis"/>
    <property type="evidence" value="ECO:0007669"/>
    <property type="project" value="TreeGrafter"/>
</dbReference>
<dbReference type="EMBL" id="LN736372">
    <property type="protein sequence ID" value="CEP64780.1"/>
    <property type="molecule type" value="Genomic_DNA"/>
</dbReference>
<gene>
    <name evidence="2" type="ORF">LALA0_S13e02850g</name>
</gene>
<dbReference type="InterPro" id="IPR014752">
    <property type="entry name" value="Arrestin-like_C"/>
</dbReference>
<dbReference type="OrthoDB" id="4061472at2759"/>
<dbReference type="GO" id="GO:0005886">
    <property type="term" value="C:plasma membrane"/>
    <property type="evidence" value="ECO:0007669"/>
    <property type="project" value="TreeGrafter"/>
</dbReference>
<dbReference type="Proteomes" id="UP000054304">
    <property type="component" value="Unassembled WGS sequence"/>
</dbReference>
<keyword evidence="3" id="KW-1185">Reference proteome</keyword>